<dbReference type="Gene3D" id="3.30.450.40">
    <property type="match status" value="2"/>
</dbReference>
<dbReference type="Proteomes" id="UP001596263">
    <property type="component" value="Unassembled WGS sequence"/>
</dbReference>
<dbReference type="SMART" id="SM00065">
    <property type="entry name" value="GAF"/>
    <property type="match status" value="1"/>
</dbReference>
<proteinExistence type="predicted"/>
<gene>
    <name evidence="4" type="ORF">ACFPQ9_34760</name>
</gene>
<dbReference type="InterPro" id="IPR029016">
    <property type="entry name" value="GAF-like_dom_sf"/>
</dbReference>
<evidence type="ECO:0000256" key="1">
    <source>
        <dbReference type="ARBA" id="ARBA00022801"/>
    </source>
</evidence>
<dbReference type="Gene3D" id="3.60.40.10">
    <property type="entry name" value="PPM-type phosphatase domain"/>
    <property type="match status" value="1"/>
</dbReference>
<dbReference type="InterPro" id="IPR036457">
    <property type="entry name" value="PPM-type-like_dom_sf"/>
</dbReference>
<dbReference type="Pfam" id="PF07228">
    <property type="entry name" value="SpoIIE"/>
    <property type="match status" value="1"/>
</dbReference>
<dbReference type="SUPFAM" id="SSF55781">
    <property type="entry name" value="GAF domain-like"/>
    <property type="match status" value="1"/>
</dbReference>
<dbReference type="SUPFAM" id="SSF81606">
    <property type="entry name" value="PP2C-like"/>
    <property type="match status" value="1"/>
</dbReference>
<dbReference type="CDD" id="cd16936">
    <property type="entry name" value="HATPase_RsbW-like"/>
    <property type="match status" value="1"/>
</dbReference>
<comment type="caution">
    <text evidence="4">The sequence shown here is derived from an EMBL/GenBank/DDBJ whole genome shotgun (WGS) entry which is preliminary data.</text>
</comment>
<dbReference type="PANTHER" id="PTHR43156">
    <property type="entry name" value="STAGE II SPORULATION PROTEIN E-RELATED"/>
    <property type="match status" value="1"/>
</dbReference>
<feature type="domain" description="GAF" evidence="2">
    <location>
        <begin position="396"/>
        <end position="557"/>
    </location>
</feature>
<reference evidence="5" key="1">
    <citation type="journal article" date="2019" name="Int. J. Syst. Evol. Microbiol.">
        <title>The Global Catalogue of Microorganisms (GCM) 10K type strain sequencing project: providing services to taxonomists for standard genome sequencing and annotation.</title>
        <authorList>
            <consortium name="The Broad Institute Genomics Platform"/>
            <consortium name="The Broad Institute Genome Sequencing Center for Infectious Disease"/>
            <person name="Wu L."/>
            <person name="Ma J."/>
        </authorList>
    </citation>
    <scope>NUCLEOTIDE SEQUENCE [LARGE SCALE GENOMIC DNA]</scope>
    <source>
        <strain evidence="5">KCTC 42586</strain>
    </source>
</reference>
<dbReference type="Pfam" id="PF13581">
    <property type="entry name" value="HATPase_c_2"/>
    <property type="match status" value="1"/>
</dbReference>
<feature type="domain" description="PPM-type phosphatase" evidence="3">
    <location>
        <begin position="575"/>
        <end position="796"/>
    </location>
</feature>
<dbReference type="RefSeq" id="WP_380862374.1">
    <property type="nucleotide sequence ID" value="NZ_JBHSKM010000032.1"/>
</dbReference>
<organism evidence="4 5">
    <name type="scientific">Streptomyces coerulescens</name>
    <dbReference type="NCBI Taxonomy" id="29304"/>
    <lineage>
        <taxon>Bacteria</taxon>
        <taxon>Bacillati</taxon>
        <taxon>Actinomycetota</taxon>
        <taxon>Actinomycetes</taxon>
        <taxon>Kitasatosporales</taxon>
        <taxon>Streptomycetaceae</taxon>
        <taxon>Streptomyces</taxon>
    </lineage>
</organism>
<keyword evidence="1" id="KW-0378">Hydrolase</keyword>
<dbReference type="InterPro" id="IPR003018">
    <property type="entry name" value="GAF"/>
</dbReference>
<sequence>MTVEWDDIRALNVAHDRFLGGLPVAVGCRGPVLRSWRRCHSQGVKADHVEVLYHADLDFRGRLGQLAEPVLDDLEAKIAGIKTSALLCDEQVRVLARRVGEPSLNAYCDSIQLAPGFGFPEPIVGTNGMGTALASRRREFICGREHFADIMQSFACAAAPIRDPLSGRILGALDLTCEHDDAHINMLKLVDATAKTIEQRLLDQIRGRDRALLYEFHRARRRAGVSAASWFERPVSAWLLPEDRLEPGDRIVLLQSAAEMISAGRTCLTVVRLRHGRTATLFCRPVDGADGPAGFAIEAVLPDGALRCLDTTETRAAETTIGPGHGSGSDQELAVLLPRSSATTHRVSPSPPAPSSSWLVAIGDPGVGRLALLSRQRLSLLSEAGSLGSSLDVTRTAQDLTEVAVPKLADFAAVDIPDPVLCGEEPPGLGEPLRRVALSGIRPSSHLYEVGDLVQYAESTPQAISLAAEESVLESDLNTAFGWIAQDPVRTERIREEGIHSLIAVPLRARGVVLGVVVLYRSKRAGRFEEDDLLLAEELVSRAAVSIDNARRYTREHATALALQTSLLPHDLPDQNAVEAAHRYVPALGGASGDWFDVISLSGARVALVVGDVVGRGVQASATMGRLCTAVRNFSDLDLPVEEVLAHLDDLVERLDRDQQARTPAGNMIAGATCLYAVYDPVSRCLTLASAGHPVPVLIRPDGRVAVPDIPTGPPLGLGGQPFETVEIELDEGSDLVLFTNGLLRGDSQDPDVVLAAVRNALTRSAGTPEEKCDILLEALVPAKPQDDVALLVARTRSLDGGKNVAQWNLPADPAAVSGLRSAVAQQLAEWGLEELTFSTELIISELATNAIRYGGPPIHVRLLRSLSLICEVTDGSSTSPRLRRASNTDEGGRGLFLVARLAHRWGTRYIQEGKVIWAEQPFPDTEHAGRFPQP</sequence>
<dbReference type="InterPro" id="IPR036890">
    <property type="entry name" value="HATPase_C_sf"/>
</dbReference>
<dbReference type="EMBL" id="JBHSKM010000032">
    <property type="protein sequence ID" value="MFC5219015.1"/>
    <property type="molecule type" value="Genomic_DNA"/>
</dbReference>
<keyword evidence="5" id="KW-1185">Reference proteome</keyword>
<protein>
    <submittedName>
        <fullName evidence="4">SpoIIE family protein phosphatase</fullName>
    </submittedName>
</protein>
<dbReference type="InterPro" id="IPR052016">
    <property type="entry name" value="Bact_Sigma-Reg"/>
</dbReference>
<accession>A0ABW0CSW2</accession>
<name>A0ABW0CSW2_STRCD</name>
<dbReference type="InterPro" id="IPR003594">
    <property type="entry name" value="HATPase_dom"/>
</dbReference>
<dbReference type="PANTHER" id="PTHR43156:SF2">
    <property type="entry name" value="STAGE II SPORULATION PROTEIN E"/>
    <property type="match status" value="1"/>
</dbReference>
<dbReference type="SMART" id="SM00331">
    <property type="entry name" value="PP2C_SIG"/>
    <property type="match status" value="1"/>
</dbReference>
<dbReference type="Gene3D" id="3.30.565.10">
    <property type="entry name" value="Histidine kinase-like ATPase, C-terminal domain"/>
    <property type="match status" value="1"/>
</dbReference>
<evidence type="ECO:0000259" key="3">
    <source>
        <dbReference type="SMART" id="SM00331"/>
    </source>
</evidence>
<evidence type="ECO:0000313" key="4">
    <source>
        <dbReference type="EMBL" id="MFC5219015.1"/>
    </source>
</evidence>
<evidence type="ECO:0000313" key="5">
    <source>
        <dbReference type="Proteomes" id="UP001596263"/>
    </source>
</evidence>
<evidence type="ECO:0000259" key="2">
    <source>
        <dbReference type="SMART" id="SM00065"/>
    </source>
</evidence>
<dbReference type="InterPro" id="IPR001932">
    <property type="entry name" value="PPM-type_phosphatase-like_dom"/>
</dbReference>
<dbReference type="Pfam" id="PF01590">
    <property type="entry name" value="GAF"/>
    <property type="match status" value="2"/>
</dbReference>